<dbReference type="EMBL" id="MU827779">
    <property type="protein sequence ID" value="KAJ7339670.1"/>
    <property type="molecule type" value="Genomic_DNA"/>
</dbReference>
<dbReference type="PANTHER" id="PTHR34916">
    <property type="entry name" value="GI:13385330"/>
    <property type="match status" value="1"/>
</dbReference>
<feature type="coiled-coil region" evidence="1">
    <location>
        <begin position="26"/>
        <end position="75"/>
    </location>
</feature>
<keyword evidence="1" id="KW-0175">Coiled coil</keyword>
<reference evidence="2" key="1">
    <citation type="submission" date="2023-01" db="EMBL/GenBank/DDBJ databases">
        <title>Genome assembly of the deep-sea coral Lophelia pertusa.</title>
        <authorList>
            <person name="Herrera S."/>
            <person name="Cordes E."/>
        </authorList>
    </citation>
    <scope>NUCLEOTIDE SEQUENCE</scope>
    <source>
        <strain evidence="2">USNM1676648</strain>
        <tissue evidence="2">Polyp</tissue>
    </source>
</reference>
<dbReference type="OrthoDB" id="8965079at2759"/>
<proteinExistence type="predicted"/>
<accession>A0A9X0CGR5</accession>
<keyword evidence="3" id="KW-1185">Reference proteome</keyword>
<sequence>MSYLLDTQKPSQHKVLYHHIDNLSENPSTSDKLKSEEKRVETLEREARHLLDENARLTELLREEELRAAEELEANITVEPQAKVSVHIEEVPKDLEEQVEELHAQILAQLDCIDDIKRHQKEYCVPITVCQHLEQCIKETEKTTDCDYTILKIPDCDYTILKIPDCDYTILKIPDCDYTILKIPDCDYTILKIPGCDYTILKIPGCDYTILKIPGCDYTILKIPDCDYTILKIPGCDYTTLKIPDCDCTILKIKN</sequence>
<dbReference type="AlphaFoldDB" id="A0A9X0CGR5"/>
<evidence type="ECO:0000313" key="2">
    <source>
        <dbReference type="EMBL" id="KAJ7339670.1"/>
    </source>
</evidence>
<name>A0A9X0CGR5_9CNID</name>
<dbReference type="Proteomes" id="UP001163046">
    <property type="component" value="Unassembled WGS sequence"/>
</dbReference>
<protein>
    <submittedName>
        <fullName evidence="2">Uncharacterized protein</fullName>
    </submittedName>
</protein>
<comment type="caution">
    <text evidence="2">The sequence shown here is derived from an EMBL/GenBank/DDBJ whole genome shotgun (WGS) entry which is preliminary data.</text>
</comment>
<organism evidence="2 3">
    <name type="scientific">Desmophyllum pertusum</name>
    <dbReference type="NCBI Taxonomy" id="174260"/>
    <lineage>
        <taxon>Eukaryota</taxon>
        <taxon>Metazoa</taxon>
        <taxon>Cnidaria</taxon>
        <taxon>Anthozoa</taxon>
        <taxon>Hexacorallia</taxon>
        <taxon>Scleractinia</taxon>
        <taxon>Caryophylliina</taxon>
        <taxon>Caryophylliidae</taxon>
        <taxon>Desmophyllum</taxon>
    </lineage>
</organism>
<evidence type="ECO:0000256" key="1">
    <source>
        <dbReference type="SAM" id="Coils"/>
    </source>
</evidence>
<evidence type="ECO:0000313" key="3">
    <source>
        <dbReference type="Proteomes" id="UP001163046"/>
    </source>
</evidence>
<dbReference type="PANTHER" id="PTHR34916:SF1">
    <property type="entry name" value="GI:13385330"/>
    <property type="match status" value="1"/>
</dbReference>
<gene>
    <name evidence="2" type="ORF">OS493_006078</name>
</gene>